<keyword evidence="2" id="KW-1185">Reference proteome</keyword>
<evidence type="ECO:0000313" key="2">
    <source>
        <dbReference type="Proteomes" id="UP001610563"/>
    </source>
</evidence>
<reference evidence="1 2" key="1">
    <citation type="submission" date="2024-07" db="EMBL/GenBank/DDBJ databases">
        <title>Section-level genome sequencing and comparative genomics of Aspergillus sections Usti and Cavernicolus.</title>
        <authorList>
            <consortium name="Lawrence Berkeley National Laboratory"/>
            <person name="Nybo J.L."/>
            <person name="Vesth T.C."/>
            <person name="Theobald S."/>
            <person name="Frisvad J.C."/>
            <person name="Larsen T.O."/>
            <person name="Kjaerboelling I."/>
            <person name="Rothschild-Mancinelli K."/>
            <person name="Lyhne E.K."/>
            <person name="Kogle M.E."/>
            <person name="Barry K."/>
            <person name="Clum A."/>
            <person name="Na H."/>
            <person name="Ledsgaard L."/>
            <person name="Lin J."/>
            <person name="Lipzen A."/>
            <person name="Kuo A."/>
            <person name="Riley R."/>
            <person name="Mondo S."/>
            <person name="Labutti K."/>
            <person name="Haridas S."/>
            <person name="Pangalinan J."/>
            <person name="Salamov A.A."/>
            <person name="Simmons B.A."/>
            <person name="Magnuson J.K."/>
            <person name="Chen J."/>
            <person name="Drula E."/>
            <person name="Henrissat B."/>
            <person name="Wiebenga A."/>
            <person name="Lubbers R.J."/>
            <person name="Gomes A.C."/>
            <person name="Makela M.R."/>
            <person name="Stajich J."/>
            <person name="Grigoriev I.V."/>
            <person name="Mortensen U.H."/>
            <person name="De Vries R.P."/>
            <person name="Baker S.E."/>
            <person name="Andersen M.R."/>
        </authorList>
    </citation>
    <scope>NUCLEOTIDE SEQUENCE [LARGE SCALE GENOMIC DNA]</scope>
    <source>
        <strain evidence="1 2">CBS 209.92</strain>
    </source>
</reference>
<organism evidence="1 2">
    <name type="scientific">Aspergillus keveii</name>
    <dbReference type="NCBI Taxonomy" id="714993"/>
    <lineage>
        <taxon>Eukaryota</taxon>
        <taxon>Fungi</taxon>
        <taxon>Dikarya</taxon>
        <taxon>Ascomycota</taxon>
        <taxon>Pezizomycotina</taxon>
        <taxon>Eurotiomycetes</taxon>
        <taxon>Eurotiomycetidae</taxon>
        <taxon>Eurotiales</taxon>
        <taxon>Aspergillaceae</taxon>
        <taxon>Aspergillus</taxon>
        <taxon>Aspergillus subgen. Nidulantes</taxon>
    </lineage>
</organism>
<accession>A0ABR4GL20</accession>
<name>A0ABR4GL20_9EURO</name>
<dbReference type="EMBL" id="JBFTWV010000006">
    <property type="protein sequence ID" value="KAL2799760.1"/>
    <property type="molecule type" value="Genomic_DNA"/>
</dbReference>
<protein>
    <submittedName>
        <fullName evidence="1">Uncharacterized protein</fullName>
    </submittedName>
</protein>
<dbReference type="Proteomes" id="UP001610563">
    <property type="component" value="Unassembled WGS sequence"/>
</dbReference>
<sequence length="238" mass="28210">MGHRKLKFRDDHHRFWFRLELKVLKNHPSAAQKVRRVLHEKLGLREQEWTALKEFMTNHEAVGVISQRHEWFLKECARLKKILDDGNNDGLDPDERSRVSTAYHETVIEQRENADEWTNRVRLLWRTACSFQHTPIARALYECRKKEGWHMHPWLVQQCKLAGGCCQRECGCCEKRRGAGISFWVRHCTPACHCCMEHLDIKRPIGPLRDTVKLCYNVRPPEDDVFSNQMMEVTVWHS</sequence>
<gene>
    <name evidence="1" type="ORF">BJX66DRAFT_292578</name>
</gene>
<evidence type="ECO:0000313" key="1">
    <source>
        <dbReference type="EMBL" id="KAL2799760.1"/>
    </source>
</evidence>
<proteinExistence type="predicted"/>
<comment type="caution">
    <text evidence="1">The sequence shown here is derived from an EMBL/GenBank/DDBJ whole genome shotgun (WGS) entry which is preliminary data.</text>
</comment>